<protein>
    <submittedName>
        <fullName evidence="2">Uncharacterized protein</fullName>
    </submittedName>
</protein>
<reference evidence="2 3" key="1">
    <citation type="journal article" date="2019" name="Int. J. Syst. Evol. Microbiol.">
        <title>The Global Catalogue of Microorganisms (GCM) 10K type strain sequencing project: providing services to taxonomists for standard genome sequencing and annotation.</title>
        <authorList>
            <consortium name="The Broad Institute Genomics Platform"/>
            <consortium name="The Broad Institute Genome Sequencing Center for Infectious Disease"/>
            <person name="Wu L."/>
            <person name="Ma J."/>
        </authorList>
    </citation>
    <scope>NUCLEOTIDE SEQUENCE [LARGE SCALE GENOMIC DNA]</scope>
    <source>
        <strain evidence="2 3">JCM 6833</strain>
    </source>
</reference>
<proteinExistence type="predicted"/>
<dbReference type="Proteomes" id="UP001501509">
    <property type="component" value="Unassembled WGS sequence"/>
</dbReference>
<dbReference type="EMBL" id="BAAATD010000013">
    <property type="protein sequence ID" value="GAA2626451.1"/>
    <property type="molecule type" value="Genomic_DNA"/>
</dbReference>
<sequence length="260" mass="28404">MVTDIPGAVMCRTLDTLQLARRLRTASMPGSRGLSTGCGLTDLLWENLQVQRSKPAIPRQFAGDPEQPVSRGDHDPREDAALVGRLWEHLVTARSIRWGPGTMHRANKGIAALPDDHVAELHGERTDPNTRGTQDAFTAGGPPANRVIAASLPAPTAIRGLAETLQHDGLLTLGRLSDEELFTACQWMGIGQNLQVRERIADGRSFVKTQRIRPAQALWESTHPEQMNELFQARRHASPRLASLMRGQAATRAKLATAVS</sequence>
<accession>A0ABN3QHI5</accession>
<feature type="region of interest" description="Disordered" evidence="1">
    <location>
        <begin position="55"/>
        <end position="76"/>
    </location>
</feature>
<evidence type="ECO:0000313" key="3">
    <source>
        <dbReference type="Proteomes" id="UP001501509"/>
    </source>
</evidence>
<evidence type="ECO:0000313" key="2">
    <source>
        <dbReference type="EMBL" id="GAA2626451.1"/>
    </source>
</evidence>
<comment type="caution">
    <text evidence="2">The sequence shown here is derived from an EMBL/GenBank/DDBJ whole genome shotgun (WGS) entry which is preliminary data.</text>
</comment>
<dbReference type="RefSeq" id="WP_344547179.1">
    <property type="nucleotide sequence ID" value="NZ_BAAATD010000013.1"/>
</dbReference>
<keyword evidence="3" id="KW-1185">Reference proteome</keyword>
<organism evidence="2 3">
    <name type="scientific">Actinomadura fulvescens</name>
    <dbReference type="NCBI Taxonomy" id="46160"/>
    <lineage>
        <taxon>Bacteria</taxon>
        <taxon>Bacillati</taxon>
        <taxon>Actinomycetota</taxon>
        <taxon>Actinomycetes</taxon>
        <taxon>Streptosporangiales</taxon>
        <taxon>Thermomonosporaceae</taxon>
        <taxon>Actinomadura</taxon>
    </lineage>
</organism>
<evidence type="ECO:0000256" key="1">
    <source>
        <dbReference type="SAM" id="MobiDB-lite"/>
    </source>
</evidence>
<name>A0ABN3QHI5_9ACTN</name>
<gene>
    <name evidence="2" type="ORF">GCM10010411_74230</name>
</gene>